<organism evidence="1 2">
    <name type="scientific">Botrytis tulipae</name>
    <dbReference type="NCBI Taxonomy" id="87230"/>
    <lineage>
        <taxon>Eukaryota</taxon>
        <taxon>Fungi</taxon>
        <taxon>Dikarya</taxon>
        <taxon>Ascomycota</taxon>
        <taxon>Pezizomycotina</taxon>
        <taxon>Leotiomycetes</taxon>
        <taxon>Helotiales</taxon>
        <taxon>Sclerotiniaceae</taxon>
        <taxon>Botrytis</taxon>
    </lineage>
</organism>
<comment type="caution">
    <text evidence="1">The sequence shown here is derived from an EMBL/GenBank/DDBJ whole genome shotgun (WGS) entry which is preliminary data.</text>
</comment>
<accession>A0A4Z1ETY0</accession>
<dbReference type="Proteomes" id="UP000297777">
    <property type="component" value="Unassembled WGS sequence"/>
</dbReference>
<sequence>MSALRLAMFSLIDQDLQAQVFYLSSSTMQIMDIGLYSVVSNTMPDVSWYTSEIPIVDLLDIQKKGRNANVRSPKSCCIAEFLRLVSESRTV</sequence>
<keyword evidence="2" id="KW-1185">Reference proteome</keyword>
<reference evidence="1 2" key="1">
    <citation type="submission" date="2017-12" db="EMBL/GenBank/DDBJ databases">
        <title>Comparative genomics of Botrytis spp.</title>
        <authorList>
            <person name="Valero-Jimenez C.A."/>
            <person name="Tapia P."/>
            <person name="Veloso J."/>
            <person name="Silva-Moreno E."/>
            <person name="Staats M."/>
            <person name="Valdes J.H."/>
            <person name="Van Kan J.A.L."/>
        </authorList>
    </citation>
    <scope>NUCLEOTIDE SEQUENCE [LARGE SCALE GENOMIC DNA]</scope>
    <source>
        <strain evidence="1 2">Bt9001</strain>
    </source>
</reference>
<name>A0A4Z1ETY0_9HELO</name>
<protein>
    <submittedName>
        <fullName evidence="1">Uncharacterized protein</fullName>
    </submittedName>
</protein>
<evidence type="ECO:0000313" key="1">
    <source>
        <dbReference type="EMBL" id="TGO14272.1"/>
    </source>
</evidence>
<dbReference type="EMBL" id="PQXH01000055">
    <property type="protein sequence ID" value="TGO14272.1"/>
    <property type="molecule type" value="Genomic_DNA"/>
</dbReference>
<proteinExistence type="predicted"/>
<dbReference type="AlphaFoldDB" id="A0A4Z1ETY0"/>
<gene>
    <name evidence="1" type="ORF">BTUL_0055g00210</name>
</gene>
<evidence type="ECO:0000313" key="2">
    <source>
        <dbReference type="Proteomes" id="UP000297777"/>
    </source>
</evidence>